<accession>A0A3A8IPA9</accession>
<keyword evidence="3" id="KW-0804">Transcription</keyword>
<dbReference type="InterPro" id="IPR011075">
    <property type="entry name" value="TetR_C"/>
</dbReference>
<keyword evidence="7" id="KW-1185">Reference proteome</keyword>
<reference evidence="7" key="1">
    <citation type="submission" date="2018-09" db="EMBL/GenBank/DDBJ databases">
        <authorList>
            <person name="Livingstone P.G."/>
            <person name="Whitworth D.E."/>
        </authorList>
    </citation>
    <scope>NUCLEOTIDE SEQUENCE [LARGE SCALE GENOMIC DNA]</scope>
    <source>
        <strain evidence="7">CA054A</strain>
    </source>
</reference>
<gene>
    <name evidence="6" type="ORF">D7V88_20115</name>
</gene>
<dbReference type="Proteomes" id="UP000268094">
    <property type="component" value="Unassembled WGS sequence"/>
</dbReference>
<evidence type="ECO:0000313" key="6">
    <source>
        <dbReference type="EMBL" id="RKG85299.1"/>
    </source>
</evidence>
<dbReference type="OrthoDB" id="270177at2"/>
<evidence type="ECO:0000256" key="1">
    <source>
        <dbReference type="ARBA" id="ARBA00023015"/>
    </source>
</evidence>
<evidence type="ECO:0000259" key="5">
    <source>
        <dbReference type="PROSITE" id="PS50977"/>
    </source>
</evidence>
<dbReference type="Pfam" id="PF16925">
    <property type="entry name" value="TetR_C_13"/>
    <property type="match status" value="1"/>
</dbReference>
<dbReference type="EMBL" id="RAVZ01000136">
    <property type="protein sequence ID" value="RKG85299.1"/>
    <property type="molecule type" value="Genomic_DNA"/>
</dbReference>
<keyword evidence="1" id="KW-0805">Transcription regulation</keyword>
<dbReference type="Pfam" id="PF00440">
    <property type="entry name" value="TetR_N"/>
    <property type="match status" value="1"/>
</dbReference>
<feature type="domain" description="HTH tetR-type" evidence="5">
    <location>
        <begin position="6"/>
        <end position="66"/>
    </location>
</feature>
<dbReference type="PROSITE" id="PS01081">
    <property type="entry name" value="HTH_TETR_1"/>
    <property type="match status" value="1"/>
</dbReference>
<dbReference type="InterPro" id="IPR001647">
    <property type="entry name" value="HTH_TetR"/>
</dbReference>
<dbReference type="PROSITE" id="PS50977">
    <property type="entry name" value="HTH_TETR_2"/>
    <property type="match status" value="1"/>
</dbReference>
<dbReference type="AlphaFoldDB" id="A0A3A8IPA9"/>
<evidence type="ECO:0000256" key="2">
    <source>
        <dbReference type="ARBA" id="ARBA00023125"/>
    </source>
</evidence>
<sequence length="201" mass="21708">MARPRTFDEAQVLRAVRDQFWNKGYAATSMDDLMRATGLGKGSLYGAFGDKHQLFLRIFDSYCTNSMESMRQALEGPDAGALERLRHYLLGAATASAGPSRRGCLLARGTAELASEGATDVTDRALQAFQGIEAQFTDCLAKAQRHGDVAASADPRKLAAMLLAVFRGLEALGKAGMDEACLRGMVETAFDGLPVSARRRR</sequence>
<organism evidence="6 7">
    <name type="scientific">Corallococcus terminator</name>
    <dbReference type="NCBI Taxonomy" id="2316733"/>
    <lineage>
        <taxon>Bacteria</taxon>
        <taxon>Pseudomonadati</taxon>
        <taxon>Myxococcota</taxon>
        <taxon>Myxococcia</taxon>
        <taxon>Myxococcales</taxon>
        <taxon>Cystobacterineae</taxon>
        <taxon>Myxococcaceae</taxon>
        <taxon>Corallococcus</taxon>
    </lineage>
</organism>
<dbReference type="RefSeq" id="WP_120542268.1">
    <property type="nucleotide sequence ID" value="NZ_RAVZ01000136.1"/>
</dbReference>
<evidence type="ECO:0000256" key="4">
    <source>
        <dbReference type="PROSITE-ProRule" id="PRU00335"/>
    </source>
</evidence>
<protein>
    <submittedName>
        <fullName evidence="6">TetR/AcrR family transcriptional regulator</fullName>
    </submittedName>
</protein>
<proteinExistence type="predicted"/>
<dbReference type="SUPFAM" id="SSF48498">
    <property type="entry name" value="Tetracyclin repressor-like, C-terminal domain"/>
    <property type="match status" value="1"/>
</dbReference>
<dbReference type="PANTHER" id="PTHR47506:SF1">
    <property type="entry name" value="HTH-TYPE TRANSCRIPTIONAL REGULATOR YJDC"/>
    <property type="match status" value="1"/>
</dbReference>
<evidence type="ECO:0000313" key="7">
    <source>
        <dbReference type="Proteomes" id="UP000268094"/>
    </source>
</evidence>
<dbReference type="SUPFAM" id="SSF46689">
    <property type="entry name" value="Homeodomain-like"/>
    <property type="match status" value="1"/>
</dbReference>
<dbReference type="InterPro" id="IPR036271">
    <property type="entry name" value="Tet_transcr_reg_TetR-rel_C_sf"/>
</dbReference>
<feature type="DNA-binding region" description="H-T-H motif" evidence="4">
    <location>
        <begin position="29"/>
        <end position="48"/>
    </location>
</feature>
<keyword evidence="2 4" id="KW-0238">DNA-binding</keyword>
<dbReference type="Gene3D" id="1.10.10.60">
    <property type="entry name" value="Homeodomain-like"/>
    <property type="match status" value="1"/>
</dbReference>
<name>A0A3A8IPA9_9BACT</name>
<evidence type="ECO:0000256" key="3">
    <source>
        <dbReference type="ARBA" id="ARBA00023163"/>
    </source>
</evidence>
<dbReference type="Gene3D" id="1.10.357.10">
    <property type="entry name" value="Tetracycline Repressor, domain 2"/>
    <property type="match status" value="1"/>
</dbReference>
<dbReference type="InterPro" id="IPR009057">
    <property type="entry name" value="Homeodomain-like_sf"/>
</dbReference>
<dbReference type="GO" id="GO:0003677">
    <property type="term" value="F:DNA binding"/>
    <property type="evidence" value="ECO:0007669"/>
    <property type="project" value="UniProtKB-UniRule"/>
</dbReference>
<comment type="caution">
    <text evidence="6">The sequence shown here is derived from an EMBL/GenBank/DDBJ whole genome shotgun (WGS) entry which is preliminary data.</text>
</comment>
<dbReference type="PANTHER" id="PTHR47506">
    <property type="entry name" value="TRANSCRIPTIONAL REGULATORY PROTEIN"/>
    <property type="match status" value="1"/>
</dbReference>
<dbReference type="InterPro" id="IPR023772">
    <property type="entry name" value="DNA-bd_HTH_TetR-type_CS"/>
</dbReference>